<evidence type="ECO:0000313" key="1">
    <source>
        <dbReference type="EMBL" id="NMO23352.1"/>
    </source>
</evidence>
<reference evidence="1 2" key="1">
    <citation type="submission" date="2020-04" db="EMBL/GenBank/DDBJ databases">
        <title>Draft genome of Pyxidicoccus fallax type strain.</title>
        <authorList>
            <person name="Whitworth D.E."/>
        </authorList>
    </citation>
    <scope>NUCLEOTIDE SEQUENCE [LARGE SCALE GENOMIC DNA]</scope>
    <source>
        <strain evidence="1 2">DSM 14698</strain>
    </source>
</reference>
<name>A0A848M0S2_9BACT</name>
<gene>
    <name evidence="1" type="ORF">HG543_52120</name>
</gene>
<dbReference type="AlphaFoldDB" id="A0A848M0S2"/>
<proteinExistence type="predicted"/>
<evidence type="ECO:0000313" key="2">
    <source>
        <dbReference type="Proteomes" id="UP000518300"/>
    </source>
</evidence>
<keyword evidence="2" id="KW-1185">Reference proteome</keyword>
<dbReference type="EMBL" id="JABBJJ010000588">
    <property type="protein sequence ID" value="NMO23352.1"/>
    <property type="molecule type" value="Genomic_DNA"/>
</dbReference>
<protein>
    <submittedName>
        <fullName evidence="1">Uncharacterized protein</fullName>
    </submittedName>
</protein>
<accession>A0A848M0S2</accession>
<sequence>MQLEKWAERRILILGMTYPSYSRKYVENVCTGGLDSETLQMVRLHPIPHRYMEDGSRFHSFQWISARVMPHQSDPRPESLRVEPDSIRVGEQIPAAQMQERVRLLRKSPSRVRSVEELHALEKSEKRSLGIVQPKEITGIRLRTKTEAERRDWLRIERLVLRQQAMFGTPKPLDFPEADFVVSWVCDDPTCKGHESGLKKWDLHELYRKLKGDPKRDEKTLEMMHKQLNLKEREVFFFLGSFRGRMYQFGLMDTFSAPIERQRSLFDLG</sequence>
<dbReference type="Proteomes" id="UP000518300">
    <property type="component" value="Unassembled WGS sequence"/>
</dbReference>
<comment type="caution">
    <text evidence="1">The sequence shown here is derived from an EMBL/GenBank/DDBJ whole genome shotgun (WGS) entry which is preliminary data.</text>
</comment>
<organism evidence="1 2">
    <name type="scientific">Pyxidicoccus fallax</name>
    <dbReference type="NCBI Taxonomy" id="394095"/>
    <lineage>
        <taxon>Bacteria</taxon>
        <taxon>Pseudomonadati</taxon>
        <taxon>Myxococcota</taxon>
        <taxon>Myxococcia</taxon>
        <taxon>Myxococcales</taxon>
        <taxon>Cystobacterineae</taxon>
        <taxon>Myxococcaceae</taxon>
        <taxon>Pyxidicoccus</taxon>
    </lineage>
</organism>
<dbReference type="RefSeq" id="WP_169352441.1">
    <property type="nucleotide sequence ID" value="NZ_JABBJJ010000588.1"/>
</dbReference>